<name>A0A6G0IZ64_LARCR</name>
<organism evidence="2 3">
    <name type="scientific">Larimichthys crocea</name>
    <name type="common">Large yellow croaker</name>
    <name type="synonym">Pseudosciaena crocea</name>
    <dbReference type="NCBI Taxonomy" id="215358"/>
    <lineage>
        <taxon>Eukaryota</taxon>
        <taxon>Metazoa</taxon>
        <taxon>Chordata</taxon>
        <taxon>Craniata</taxon>
        <taxon>Vertebrata</taxon>
        <taxon>Euteleostomi</taxon>
        <taxon>Actinopterygii</taxon>
        <taxon>Neopterygii</taxon>
        <taxon>Teleostei</taxon>
        <taxon>Neoteleostei</taxon>
        <taxon>Acanthomorphata</taxon>
        <taxon>Eupercaria</taxon>
        <taxon>Sciaenidae</taxon>
        <taxon>Larimichthys</taxon>
    </lineage>
</organism>
<gene>
    <name evidence="2" type="ORF">D5F01_LYC05343</name>
</gene>
<feature type="compositionally biased region" description="Basic and acidic residues" evidence="1">
    <location>
        <begin position="223"/>
        <end position="232"/>
    </location>
</feature>
<dbReference type="Proteomes" id="UP000424527">
    <property type="component" value="Unassembled WGS sequence"/>
</dbReference>
<accession>A0A6G0IZ64</accession>
<feature type="region of interest" description="Disordered" evidence="1">
    <location>
        <begin position="223"/>
        <end position="242"/>
    </location>
</feature>
<comment type="caution">
    <text evidence="2">The sequence shown here is derived from an EMBL/GenBank/DDBJ whole genome shotgun (WGS) entry which is preliminary data.</text>
</comment>
<evidence type="ECO:0000313" key="3">
    <source>
        <dbReference type="Proteomes" id="UP000424527"/>
    </source>
</evidence>
<dbReference type="EMBL" id="REGW02000005">
    <property type="protein sequence ID" value="KAE8296583.1"/>
    <property type="molecule type" value="Genomic_DNA"/>
</dbReference>
<evidence type="ECO:0000313" key="2">
    <source>
        <dbReference type="EMBL" id="KAE8296583.1"/>
    </source>
</evidence>
<protein>
    <submittedName>
        <fullName evidence="2">Uncharacterized protein</fullName>
    </submittedName>
</protein>
<evidence type="ECO:0000256" key="1">
    <source>
        <dbReference type="SAM" id="MobiDB-lite"/>
    </source>
</evidence>
<reference evidence="2 3" key="1">
    <citation type="submission" date="2019-07" db="EMBL/GenBank/DDBJ databases">
        <title>Chromosome genome assembly for large yellow croaker.</title>
        <authorList>
            <person name="Xiao S."/>
        </authorList>
    </citation>
    <scope>NUCLEOTIDE SEQUENCE [LARGE SCALE GENOMIC DNA]</scope>
    <source>
        <strain evidence="2">JMULYC20181020</strain>
        <tissue evidence="2">Muscle</tissue>
    </source>
</reference>
<dbReference type="AlphaFoldDB" id="A0A6G0IZ64"/>
<sequence length="242" mass="26460">MHRGSSVWDYRRRNNPSSPANCVYPGWWRRPLAGSPQSTSEPPLAPASVDLDIVDYFQPWGDATWSRDLYDRKRLPPAKQLLPAVLACMAEMSRFWSSPFKSKVTTQGYSKLEVHGMAKLGLAEPGCGAFTGLPPPSELPIYLISLPGETGHTAAGLGDTQKAEVMDTAYDPTKGLFGTALEKMRETSTERKQEGEAFELCLLQKQIPRPPPRTGFAAVAAEVRGRQGDARPAHRQGAGHGD</sequence>
<proteinExistence type="predicted"/>
<keyword evidence="3" id="KW-1185">Reference proteome</keyword>